<comment type="caution">
    <text evidence="1">The sequence shown here is derived from an EMBL/GenBank/DDBJ whole genome shotgun (WGS) entry which is preliminary data.</text>
</comment>
<gene>
    <name evidence="1" type="ORF">EZS28_001550</name>
</gene>
<accession>A0A5J4X840</accession>
<name>A0A5J4X840_9EUKA</name>
<evidence type="ECO:0000313" key="2">
    <source>
        <dbReference type="Proteomes" id="UP000324800"/>
    </source>
</evidence>
<organism evidence="1 2">
    <name type="scientific">Streblomastix strix</name>
    <dbReference type="NCBI Taxonomy" id="222440"/>
    <lineage>
        <taxon>Eukaryota</taxon>
        <taxon>Metamonada</taxon>
        <taxon>Preaxostyla</taxon>
        <taxon>Oxymonadida</taxon>
        <taxon>Streblomastigidae</taxon>
        <taxon>Streblomastix</taxon>
    </lineage>
</organism>
<reference evidence="1 2" key="1">
    <citation type="submission" date="2019-03" db="EMBL/GenBank/DDBJ databases">
        <title>Single cell metagenomics reveals metabolic interactions within the superorganism composed of flagellate Streblomastix strix and complex community of Bacteroidetes bacteria on its surface.</title>
        <authorList>
            <person name="Treitli S.C."/>
            <person name="Kolisko M."/>
            <person name="Husnik F."/>
            <person name="Keeling P."/>
            <person name="Hampl V."/>
        </authorList>
    </citation>
    <scope>NUCLEOTIDE SEQUENCE [LARGE SCALE GENOMIC DNA]</scope>
    <source>
        <strain evidence="1">ST1C</strain>
    </source>
</reference>
<dbReference type="EMBL" id="SNRW01000163">
    <property type="protein sequence ID" value="KAA6402926.1"/>
    <property type="molecule type" value="Genomic_DNA"/>
</dbReference>
<protein>
    <submittedName>
        <fullName evidence="1">Uncharacterized protein</fullName>
    </submittedName>
</protein>
<evidence type="ECO:0000313" key="1">
    <source>
        <dbReference type="EMBL" id="KAA6402926.1"/>
    </source>
</evidence>
<dbReference type="Proteomes" id="UP000324800">
    <property type="component" value="Unassembled WGS sequence"/>
</dbReference>
<sequence>MPRNKATQNVIAALLIILEKGSLIKSKYNKMINIIEDIIRQGINSLNAFGVCEEKPYSFNAQLQCICGTIISHPIVKKIIIAIIINFKQGYLAPFRLLPLNLWSHRNVLFANIKNMCIIRKITEKEQSTTCGLLKQATLSKQTLYDIPSSFFSQAKDIPIAIIIPNADAINPNSIKSLDQVTIVNPVNVPKSFATLSGSPDGMGIV</sequence>
<dbReference type="AlphaFoldDB" id="A0A5J4X840"/>
<proteinExistence type="predicted"/>